<dbReference type="Proteomes" id="UP001061070">
    <property type="component" value="Unassembled WGS sequence"/>
</dbReference>
<sequence length="114" mass="13284">MTEEEMFYHALTHDMELYTQELHQTYWDLISAGKNGEVTIDEQNIVCSYDDTQKTFMIFSQFSPHFIILMTGIGSKQVNFRIGNNSLCPKNFSTEEVSNIKCELQYIIENEPTK</sequence>
<keyword evidence="2" id="KW-1185">Reference proteome</keyword>
<evidence type="ECO:0000313" key="1">
    <source>
        <dbReference type="EMBL" id="GBR17493.1"/>
    </source>
</evidence>
<evidence type="ECO:0000313" key="2">
    <source>
        <dbReference type="Proteomes" id="UP001061070"/>
    </source>
</evidence>
<dbReference type="RefSeq" id="WP_145994591.1">
    <property type="nucleotide sequence ID" value="NZ_BAQW01000015.1"/>
</dbReference>
<dbReference type="EMBL" id="BAQW01000015">
    <property type="protein sequence ID" value="GBR17493.1"/>
    <property type="molecule type" value="Genomic_DNA"/>
</dbReference>
<organism evidence="1 2">
    <name type="scientific">Gluconobacter frateurii NRIC 0228</name>
    <dbReference type="NCBI Taxonomy" id="1307946"/>
    <lineage>
        <taxon>Bacteria</taxon>
        <taxon>Pseudomonadati</taxon>
        <taxon>Pseudomonadota</taxon>
        <taxon>Alphaproteobacteria</taxon>
        <taxon>Acetobacterales</taxon>
        <taxon>Acetobacteraceae</taxon>
        <taxon>Gluconobacter</taxon>
    </lineage>
</organism>
<comment type="caution">
    <text evidence="1">The sequence shown here is derived from an EMBL/GenBank/DDBJ whole genome shotgun (WGS) entry which is preliminary data.</text>
</comment>
<proteinExistence type="predicted"/>
<gene>
    <name evidence="1" type="ORF">AA0228_3041</name>
</gene>
<name>A0ABQ0QFQ9_9PROT</name>
<reference evidence="1" key="1">
    <citation type="submission" date="2013-04" db="EMBL/GenBank/DDBJ databases">
        <title>The genome sequencing project of 58 acetic acid bacteria.</title>
        <authorList>
            <person name="Okamoto-Kainuma A."/>
            <person name="Ishikawa M."/>
            <person name="Umino S."/>
            <person name="Koizumi Y."/>
            <person name="Shiwa Y."/>
            <person name="Yoshikawa H."/>
            <person name="Matsutani M."/>
            <person name="Matsushita K."/>
        </authorList>
    </citation>
    <scope>NUCLEOTIDE SEQUENCE</scope>
    <source>
        <strain evidence="1">NRIC 0228</strain>
    </source>
</reference>
<accession>A0ABQ0QFQ9</accession>
<protein>
    <submittedName>
        <fullName evidence="1">Uncharacterized protein</fullName>
    </submittedName>
</protein>